<name>A0A3R9WTM8_9BACI</name>
<accession>A0A3R9WTM8</accession>
<evidence type="ECO:0000313" key="2">
    <source>
        <dbReference type="EMBL" id="RSL33328.1"/>
    </source>
</evidence>
<organism evidence="2 3">
    <name type="scientific">Salibacterium salarium</name>
    <dbReference type="NCBI Taxonomy" id="284579"/>
    <lineage>
        <taxon>Bacteria</taxon>
        <taxon>Bacillati</taxon>
        <taxon>Bacillota</taxon>
        <taxon>Bacilli</taxon>
        <taxon>Bacillales</taxon>
        <taxon>Bacillaceae</taxon>
    </lineage>
</organism>
<feature type="compositionally biased region" description="Acidic residues" evidence="1">
    <location>
        <begin position="31"/>
        <end position="47"/>
    </location>
</feature>
<feature type="compositionally biased region" description="Basic and acidic residues" evidence="1">
    <location>
        <begin position="53"/>
        <end position="67"/>
    </location>
</feature>
<gene>
    <name evidence="2" type="ORF">D7Z54_10150</name>
</gene>
<dbReference type="RefSeq" id="WP_125555733.1">
    <property type="nucleotide sequence ID" value="NZ_RBVX01000008.1"/>
</dbReference>
<evidence type="ECO:0000313" key="3">
    <source>
        <dbReference type="Proteomes" id="UP000275076"/>
    </source>
</evidence>
<comment type="caution">
    <text evidence="2">The sequence shown here is derived from an EMBL/GenBank/DDBJ whole genome shotgun (WGS) entry which is preliminary data.</text>
</comment>
<sequence>MTRGQTRNNKHKNKARLSQTPDKDIEKETDGLDVEYAEELADAEDLEAQQRSNEADKRAHNRSSENE</sequence>
<dbReference type="Pfam" id="PF14151">
    <property type="entry name" value="YfhD"/>
    <property type="match status" value="1"/>
</dbReference>
<dbReference type="AlphaFoldDB" id="A0A3R9WTM8"/>
<dbReference type="OrthoDB" id="2973490at2"/>
<evidence type="ECO:0000256" key="1">
    <source>
        <dbReference type="SAM" id="MobiDB-lite"/>
    </source>
</evidence>
<dbReference type="Proteomes" id="UP000275076">
    <property type="component" value="Unassembled WGS sequence"/>
</dbReference>
<keyword evidence="3" id="KW-1185">Reference proteome</keyword>
<dbReference type="EMBL" id="RBVX01000008">
    <property type="protein sequence ID" value="RSL33328.1"/>
    <property type="molecule type" value="Genomic_DNA"/>
</dbReference>
<proteinExistence type="predicted"/>
<reference evidence="2 3" key="1">
    <citation type="submission" date="2018-10" db="EMBL/GenBank/DDBJ databases">
        <title>Draft genome sequence of Bacillus salarius IM0101, isolated from a hypersaline soil in Inner Mongolia, China.</title>
        <authorList>
            <person name="Yamprayoonswat W."/>
            <person name="Boonvisut S."/>
            <person name="Jumpathong W."/>
            <person name="Sittihan S."/>
            <person name="Ruangsuj P."/>
            <person name="Wanthongcharoen S."/>
            <person name="Thongpramul N."/>
            <person name="Pimmason S."/>
            <person name="Yu B."/>
            <person name="Yasawong M."/>
        </authorList>
    </citation>
    <scope>NUCLEOTIDE SEQUENCE [LARGE SCALE GENOMIC DNA]</scope>
    <source>
        <strain evidence="2 3">IM0101</strain>
    </source>
</reference>
<feature type="region of interest" description="Disordered" evidence="1">
    <location>
        <begin position="1"/>
        <end position="67"/>
    </location>
</feature>
<feature type="compositionally biased region" description="Basic and acidic residues" evidence="1">
    <location>
        <begin position="21"/>
        <end position="30"/>
    </location>
</feature>
<protein>
    <submittedName>
        <fullName evidence="2">YfhD family protein</fullName>
    </submittedName>
</protein>
<dbReference type="InterPro" id="IPR025435">
    <property type="entry name" value="YfhD-like"/>
</dbReference>